<sequence length="36" mass="4237">MKSTQILNPFLVTQHTTIRCIQSIRRPPMKNFMSSM</sequence>
<organism evidence="1">
    <name type="scientific">Phakopsora pachyrhizi</name>
    <name type="common">Asian soybean rust disease fungus</name>
    <dbReference type="NCBI Taxonomy" id="170000"/>
    <lineage>
        <taxon>Eukaryota</taxon>
        <taxon>Fungi</taxon>
        <taxon>Dikarya</taxon>
        <taxon>Basidiomycota</taxon>
        <taxon>Pucciniomycotina</taxon>
        <taxon>Pucciniomycetes</taxon>
        <taxon>Pucciniales</taxon>
        <taxon>Phakopsoraceae</taxon>
        <taxon>Phakopsora</taxon>
    </lineage>
</organism>
<dbReference type="EMBL" id="KT247129">
    <property type="protein sequence ID" value="ALL41218.1"/>
    <property type="molecule type" value="mRNA"/>
</dbReference>
<name>A0A0S1MK71_PHAPC</name>
<proteinExistence type="evidence at transcript level"/>
<evidence type="ECO:0000313" key="1">
    <source>
        <dbReference type="EMBL" id="ALL41218.1"/>
    </source>
</evidence>
<protein>
    <submittedName>
        <fullName evidence="1">Uncharacterized protein</fullName>
    </submittedName>
</protein>
<accession>A0A0S1MK71</accession>
<reference evidence="1" key="1">
    <citation type="submission" date="2015-07" db="EMBL/GenBank/DDBJ databases">
        <title>Elucidating the P. pachyrhizi secretome and potential effectors.</title>
        <authorList>
            <person name="de Carvalho M.C.C.G."/>
            <person name="Nascimento L.C."/>
            <person name="Darben L.M."/>
            <person name="Polizel-Podanosqui A.M."/>
            <person name="Lopes-Caitar V.S."/>
            <person name="Rocha C.S."/>
            <person name="Qi M."/>
            <person name="Carazolle M."/>
            <person name="Kuwahara M.K."/>
            <person name="Pereira G.A.G."/>
            <person name="Abdelnoor R.V."/>
            <person name="Whitham S.A."/>
            <person name="Marcelino-Guimaraes F.C."/>
        </authorList>
    </citation>
    <scope>NUCLEOTIDE SEQUENCE</scope>
</reference>
<dbReference type="AlphaFoldDB" id="A0A0S1MK71"/>